<evidence type="ECO:0000313" key="1">
    <source>
        <dbReference type="EMBL" id="STZ01586.1"/>
    </source>
</evidence>
<sequence>MVNDLYITICYRPIIDKTSGFFARFEKPKFEERLEQQEAYVQKINDITSLLLTGLRAYEPIRLGVMSIKGVCIASLRILCLSFDSPKNTSACYS</sequence>
<dbReference type="OrthoDB" id="5555485at2"/>
<reference evidence="1 2" key="1">
    <citation type="submission" date="2018-06" db="EMBL/GenBank/DDBJ databases">
        <authorList>
            <consortium name="Pathogen Informatics"/>
            <person name="Doyle S."/>
        </authorList>
    </citation>
    <scope>NUCLEOTIDE SEQUENCE [LARGE SCALE GENOMIC DNA]</scope>
    <source>
        <strain evidence="1 2">NCTC12877</strain>
    </source>
</reference>
<keyword evidence="2" id="KW-1185">Reference proteome</keyword>
<organism evidence="1 2">
    <name type="scientific">Moraxella caprae</name>
    <dbReference type="NCBI Taxonomy" id="90240"/>
    <lineage>
        <taxon>Bacteria</taxon>
        <taxon>Pseudomonadati</taxon>
        <taxon>Pseudomonadota</taxon>
        <taxon>Gammaproteobacteria</taxon>
        <taxon>Moraxellales</taxon>
        <taxon>Moraxellaceae</taxon>
        <taxon>Moraxella</taxon>
    </lineage>
</organism>
<dbReference type="AlphaFoldDB" id="A0A378QL37"/>
<accession>A0A378QL37</accession>
<protein>
    <submittedName>
        <fullName evidence="1">Uncharacterized protein</fullName>
    </submittedName>
</protein>
<dbReference type="RefSeq" id="WP_115340977.1">
    <property type="nucleotide sequence ID" value="NZ_UGQB01000002.1"/>
</dbReference>
<name>A0A378QL37_9GAMM</name>
<gene>
    <name evidence="1" type="ORF">NCTC12877_00049</name>
</gene>
<proteinExistence type="predicted"/>
<dbReference type="EMBL" id="UGQB01000002">
    <property type="protein sequence ID" value="STZ01586.1"/>
    <property type="molecule type" value="Genomic_DNA"/>
</dbReference>
<evidence type="ECO:0000313" key="2">
    <source>
        <dbReference type="Proteomes" id="UP000254065"/>
    </source>
</evidence>
<dbReference type="Proteomes" id="UP000254065">
    <property type="component" value="Unassembled WGS sequence"/>
</dbReference>